<dbReference type="EMBL" id="CP091521">
    <property type="protein sequence ID" value="UOP04563.2"/>
    <property type="molecule type" value="Genomic_DNA"/>
</dbReference>
<name>A0A8T9MXE2_9NEIS</name>
<dbReference type="Proteomes" id="UP000831534">
    <property type="component" value="Chromosome"/>
</dbReference>
<reference evidence="1" key="1">
    <citation type="journal article" date="2022" name="Res Sq">
        <title>Evolution of multicellular longitudinally dividing oral cavity symbionts (Neisseriaceae).</title>
        <authorList>
            <person name="Nyongesa S."/>
            <person name="Weber P."/>
            <person name="Bernet E."/>
            <person name="Pullido F."/>
            <person name="Nieckarz M."/>
            <person name="Delaby M."/>
            <person name="Nieves C."/>
            <person name="Viehboeck T."/>
            <person name="Krause N."/>
            <person name="Rivera-Millot A."/>
            <person name="Nakamura A."/>
            <person name="Vischer N."/>
            <person name="VanNieuwenhze M."/>
            <person name="Brun Y."/>
            <person name="Cava F."/>
            <person name="Bulgheresi S."/>
            <person name="Veyrier F."/>
        </authorList>
    </citation>
    <scope>NUCLEOTIDE SEQUENCE</scope>
    <source>
        <strain evidence="1">17694</strain>
    </source>
</reference>
<protein>
    <recommendedName>
        <fullName evidence="3">C-type lysozyme inhibitor domain-containing protein</fullName>
    </recommendedName>
</protein>
<proteinExistence type="predicted"/>
<evidence type="ECO:0008006" key="3">
    <source>
        <dbReference type="Google" id="ProtNLM"/>
    </source>
</evidence>
<dbReference type="AlphaFoldDB" id="A0A8T9MXE2"/>
<accession>A0A8T9MXE2</accession>
<evidence type="ECO:0000313" key="1">
    <source>
        <dbReference type="EMBL" id="UOP04563.2"/>
    </source>
</evidence>
<keyword evidence="2" id="KW-1185">Reference proteome</keyword>
<sequence length="137" mass="15459">MSEQHFTAISRPQRTLRVRAVLPAAALLLSGCMMNAKLDGVAIGGWERDPNARYGSFVCDNGYRISIKYRSPQRISLAFNNNRKEAFIDYLDGGNHRYANAKNTLRWQENGTSGVLTYPDTDYAVSKRLLETPCRAR</sequence>
<dbReference type="KEGG" id="ckh:LVJ77_09915"/>
<evidence type="ECO:0000313" key="2">
    <source>
        <dbReference type="Proteomes" id="UP000831534"/>
    </source>
</evidence>
<reference evidence="1" key="2">
    <citation type="submission" date="2024-09" db="EMBL/GenBank/DDBJ databases">
        <authorList>
            <person name="Veyrier F.J."/>
        </authorList>
    </citation>
    <scope>NUCLEOTIDE SEQUENCE</scope>
    <source>
        <strain evidence="1">17694</strain>
    </source>
</reference>
<organism evidence="1 2">
    <name type="scientific">Conchiformibius kuhniae</name>
    <dbReference type="NCBI Taxonomy" id="211502"/>
    <lineage>
        <taxon>Bacteria</taxon>
        <taxon>Pseudomonadati</taxon>
        <taxon>Pseudomonadota</taxon>
        <taxon>Betaproteobacteria</taxon>
        <taxon>Neisseriales</taxon>
        <taxon>Neisseriaceae</taxon>
        <taxon>Conchiformibius</taxon>
    </lineage>
</organism>
<dbReference type="RefSeq" id="WP_027010058.1">
    <property type="nucleotide sequence ID" value="NZ_CP091521.1"/>
</dbReference>
<gene>
    <name evidence="1" type="ORF">LVJ77_09915</name>
</gene>